<evidence type="ECO:0000259" key="2">
    <source>
        <dbReference type="Pfam" id="PF01575"/>
    </source>
</evidence>
<evidence type="ECO:0000313" key="4">
    <source>
        <dbReference type="Proteomes" id="UP000597341"/>
    </source>
</evidence>
<evidence type="ECO:0000256" key="1">
    <source>
        <dbReference type="ARBA" id="ARBA00005254"/>
    </source>
</evidence>
<dbReference type="SUPFAM" id="SSF54637">
    <property type="entry name" value="Thioesterase/thiol ester dehydrase-isomerase"/>
    <property type="match status" value="1"/>
</dbReference>
<dbReference type="Gene3D" id="3.10.129.10">
    <property type="entry name" value="Hotdog Thioesterase"/>
    <property type="match status" value="1"/>
</dbReference>
<comment type="similarity">
    <text evidence="1">Belongs to the enoyl-CoA hydratase/isomerase family.</text>
</comment>
<evidence type="ECO:0000313" key="3">
    <source>
        <dbReference type="EMBL" id="GHE16988.1"/>
    </source>
</evidence>
<sequence>MVEHYVRRMRTFTTLSEVAEAAGSEIGTSDWLAVDQARIDAFADATLDHQWIHVDVEAAAAGPFGTTIAHGFLTLSLLPHFASQVFRLETPGARLNYGLEKVRFPAPVPVDARLRSHVRFGEVRDLPAGKQLVVEHTVEIEGHDKPACVAAHVVLLLA</sequence>
<comment type="caution">
    <text evidence="3">The sequence shown here is derived from an EMBL/GenBank/DDBJ whole genome shotgun (WGS) entry which is preliminary data.</text>
</comment>
<feature type="domain" description="MaoC-like" evidence="2">
    <location>
        <begin position="19"/>
        <end position="129"/>
    </location>
</feature>
<organism evidence="3 4">
    <name type="scientific">Nocardioides flavus</name>
    <name type="common">ex Wang et al. 2016</name>
    <dbReference type="NCBI Taxonomy" id="2058780"/>
    <lineage>
        <taxon>Bacteria</taxon>
        <taxon>Bacillati</taxon>
        <taxon>Actinomycetota</taxon>
        <taxon>Actinomycetes</taxon>
        <taxon>Propionibacteriales</taxon>
        <taxon>Nocardioidaceae</taxon>
        <taxon>Nocardioides</taxon>
    </lineage>
</organism>
<name>A0ABQ3HH75_9ACTN</name>
<gene>
    <name evidence="3" type="ORF">GCM10011376_15980</name>
</gene>
<dbReference type="InterPro" id="IPR029069">
    <property type="entry name" value="HotDog_dom_sf"/>
</dbReference>
<keyword evidence="4" id="KW-1185">Reference proteome</keyword>
<dbReference type="CDD" id="cd03450">
    <property type="entry name" value="NodN"/>
    <property type="match status" value="1"/>
</dbReference>
<dbReference type="Pfam" id="PF01575">
    <property type="entry name" value="MaoC_dehydratas"/>
    <property type="match status" value="1"/>
</dbReference>
<proteinExistence type="inferred from homology"/>
<dbReference type="Proteomes" id="UP000597341">
    <property type="component" value="Unassembled WGS sequence"/>
</dbReference>
<dbReference type="PANTHER" id="PTHR42993">
    <property type="entry name" value="MAOC-LIKE DEHYDRATASE DOMAIN-CONTAINING PROTEIN"/>
    <property type="match status" value="1"/>
</dbReference>
<dbReference type="EMBL" id="BNAD01000003">
    <property type="protein sequence ID" value="GHE16988.1"/>
    <property type="molecule type" value="Genomic_DNA"/>
</dbReference>
<reference evidence="4" key="1">
    <citation type="journal article" date="2019" name="Int. J. Syst. Evol. Microbiol.">
        <title>The Global Catalogue of Microorganisms (GCM) 10K type strain sequencing project: providing services to taxonomists for standard genome sequencing and annotation.</title>
        <authorList>
            <consortium name="The Broad Institute Genomics Platform"/>
            <consortium name="The Broad Institute Genome Sequencing Center for Infectious Disease"/>
            <person name="Wu L."/>
            <person name="Ma J."/>
        </authorList>
    </citation>
    <scope>NUCLEOTIDE SEQUENCE [LARGE SCALE GENOMIC DNA]</scope>
    <source>
        <strain evidence="4">CGMCC 1.12791</strain>
    </source>
</reference>
<protein>
    <submittedName>
        <fullName evidence="3">MaoC family dehydratase</fullName>
    </submittedName>
</protein>
<accession>A0ABQ3HH75</accession>
<dbReference type="InterPro" id="IPR002539">
    <property type="entry name" value="MaoC-like_dom"/>
</dbReference>
<dbReference type="InterPro" id="IPR039375">
    <property type="entry name" value="NodN-like"/>
</dbReference>
<dbReference type="PANTHER" id="PTHR42993:SF1">
    <property type="entry name" value="MAOC-LIKE DEHYDRATASE DOMAIN-CONTAINING PROTEIN"/>
    <property type="match status" value="1"/>
</dbReference>